<dbReference type="Gene3D" id="3.40.50.1820">
    <property type="entry name" value="alpha/beta hydrolase"/>
    <property type="match status" value="1"/>
</dbReference>
<dbReference type="AlphaFoldDB" id="A0A6G1HSQ3"/>
<accession>A0A6G1HSQ3</accession>
<dbReference type="PANTHER" id="PTHR17630">
    <property type="entry name" value="DIENELACTONE HYDROLASE"/>
    <property type="match status" value="1"/>
</dbReference>
<gene>
    <name evidence="3" type="ORF">EJ06DRAFT_513113</name>
</gene>
<organism evidence="3 4">
    <name type="scientific">Trichodelitschia bisporula</name>
    <dbReference type="NCBI Taxonomy" id="703511"/>
    <lineage>
        <taxon>Eukaryota</taxon>
        <taxon>Fungi</taxon>
        <taxon>Dikarya</taxon>
        <taxon>Ascomycota</taxon>
        <taxon>Pezizomycotina</taxon>
        <taxon>Dothideomycetes</taxon>
        <taxon>Dothideomycetes incertae sedis</taxon>
        <taxon>Phaeotrichales</taxon>
        <taxon>Phaeotrichaceae</taxon>
        <taxon>Trichodelitschia</taxon>
    </lineage>
</organism>
<dbReference type="EMBL" id="ML996699">
    <property type="protein sequence ID" value="KAF2398941.1"/>
    <property type="molecule type" value="Genomic_DNA"/>
</dbReference>
<keyword evidence="3" id="KW-0378">Hydrolase</keyword>
<dbReference type="SUPFAM" id="SSF53474">
    <property type="entry name" value="alpha/beta-Hydrolases"/>
    <property type="match status" value="1"/>
</dbReference>
<protein>
    <submittedName>
        <fullName evidence="3">Alpha/beta-hydrolase</fullName>
    </submittedName>
</protein>
<feature type="domain" description="Dienelactone hydrolase" evidence="2">
    <location>
        <begin position="44"/>
        <end position="248"/>
    </location>
</feature>
<dbReference type="Pfam" id="PF01738">
    <property type="entry name" value="DLH"/>
    <property type="match status" value="1"/>
</dbReference>
<keyword evidence="1" id="KW-0732">Signal</keyword>
<dbReference type="OrthoDB" id="17560at2759"/>
<feature type="chain" id="PRO_5026072194" evidence="1">
    <location>
        <begin position="16"/>
        <end position="252"/>
    </location>
</feature>
<evidence type="ECO:0000259" key="2">
    <source>
        <dbReference type="Pfam" id="PF01738"/>
    </source>
</evidence>
<keyword evidence="4" id="KW-1185">Reference proteome</keyword>
<name>A0A6G1HSQ3_9PEZI</name>
<dbReference type="InterPro" id="IPR002925">
    <property type="entry name" value="Dienelactn_hydro"/>
</dbReference>
<dbReference type="InterPro" id="IPR029058">
    <property type="entry name" value="AB_hydrolase_fold"/>
</dbReference>
<dbReference type="PANTHER" id="PTHR17630:SF44">
    <property type="entry name" value="PROTEIN AIM2"/>
    <property type="match status" value="1"/>
</dbReference>
<feature type="signal peptide" evidence="1">
    <location>
        <begin position="1"/>
        <end position="15"/>
    </location>
</feature>
<dbReference type="PROSITE" id="PS51257">
    <property type="entry name" value="PROKAR_LIPOPROTEIN"/>
    <property type="match status" value="1"/>
</dbReference>
<evidence type="ECO:0000313" key="4">
    <source>
        <dbReference type="Proteomes" id="UP000799640"/>
    </source>
</evidence>
<dbReference type="Proteomes" id="UP000799640">
    <property type="component" value="Unassembled WGS sequence"/>
</dbReference>
<evidence type="ECO:0000313" key="3">
    <source>
        <dbReference type="EMBL" id="KAF2398941.1"/>
    </source>
</evidence>
<reference evidence="3" key="1">
    <citation type="journal article" date="2020" name="Stud. Mycol.">
        <title>101 Dothideomycetes genomes: a test case for predicting lifestyles and emergence of pathogens.</title>
        <authorList>
            <person name="Haridas S."/>
            <person name="Albert R."/>
            <person name="Binder M."/>
            <person name="Bloem J."/>
            <person name="Labutti K."/>
            <person name="Salamov A."/>
            <person name="Andreopoulos B."/>
            <person name="Baker S."/>
            <person name="Barry K."/>
            <person name="Bills G."/>
            <person name="Bluhm B."/>
            <person name="Cannon C."/>
            <person name="Castanera R."/>
            <person name="Culley D."/>
            <person name="Daum C."/>
            <person name="Ezra D."/>
            <person name="Gonzalez J."/>
            <person name="Henrissat B."/>
            <person name="Kuo A."/>
            <person name="Liang C."/>
            <person name="Lipzen A."/>
            <person name="Lutzoni F."/>
            <person name="Magnuson J."/>
            <person name="Mondo S."/>
            <person name="Nolan M."/>
            <person name="Ohm R."/>
            <person name="Pangilinan J."/>
            <person name="Park H.-J."/>
            <person name="Ramirez L."/>
            <person name="Alfaro M."/>
            <person name="Sun H."/>
            <person name="Tritt A."/>
            <person name="Yoshinaga Y."/>
            <person name="Zwiers L.-H."/>
            <person name="Turgeon B."/>
            <person name="Goodwin S."/>
            <person name="Spatafora J."/>
            <person name="Crous P."/>
            <person name="Grigoriev I."/>
        </authorList>
    </citation>
    <scope>NUCLEOTIDE SEQUENCE</scope>
    <source>
        <strain evidence="3">CBS 262.69</strain>
    </source>
</reference>
<dbReference type="GO" id="GO:0016787">
    <property type="term" value="F:hydrolase activity"/>
    <property type="evidence" value="ECO:0007669"/>
    <property type="project" value="UniProtKB-KW"/>
</dbReference>
<evidence type="ECO:0000256" key="1">
    <source>
        <dbReference type="SAM" id="SignalP"/>
    </source>
</evidence>
<sequence length="252" mass="26602">MRALLALTLPFAALASCPSGLINSGEPSGSVRTLGGVRTYMSPAPNNASTHAILFLPDIFGIDVPASRLVADSMARAGYLVAMPDILLGDPRTAVPAPGFNQTAWSARHTPQATDGVIEAAVKGLRDMGVKQIGAVGYCFGGRYVVRFLAKGRGVDAGFLAHPSGVEKGEWESVSGAVSVAAAETDSAFPAAKRHEAEDVLKGKAVPYQVTLYSGVEHGFAVRGEVTDKKKRFAKEGAFLQAIRWFDEWVKA</sequence>
<proteinExistence type="predicted"/>